<dbReference type="Proteomes" id="UP000230758">
    <property type="component" value="Unassembled WGS sequence"/>
</dbReference>
<evidence type="ECO:0000256" key="1">
    <source>
        <dbReference type="SAM" id="Phobius"/>
    </source>
</evidence>
<keyword evidence="1" id="KW-1133">Transmembrane helix</keyword>
<protein>
    <submittedName>
        <fullName evidence="2">Uncharacterized protein</fullName>
    </submittedName>
</protein>
<feature type="transmembrane region" description="Helical" evidence="1">
    <location>
        <begin position="65"/>
        <end position="85"/>
    </location>
</feature>
<reference evidence="3" key="1">
    <citation type="submission" date="2017-09" db="EMBL/GenBank/DDBJ databases">
        <title>Depth-based differentiation of microbial function through sediment-hosted aquifers and enrichment of novel symbionts in the deep terrestrial subsurface.</title>
        <authorList>
            <person name="Probst A.J."/>
            <person name="Ladd B."/>
            <person name="Jarett J.K."/>
            <person name="Geller-Mcgrath D.E."/>
            <person name="Sieber C.M.K."/>
            <person name="Emerson J.B."/>
            <person name="Anantharaman K."/>
            <person name="Thomas B.C."/>
            <person name="Malmstrom R."/>
            <person name="Stieglmeier M."/>
            <person name="Klingl A."/>
            <person name="Woyke T."/>
            <person name="Ryan C.M."/>
            <person name="Banfield J.F."/>
        </authorList>
    </citation>
    <scope>NUCLEOTIDE SEQUENCE [LARGE SCALE GENOMIC DNA]</scope>
</reference>
<evidence type="ECO:0000313" key="2">
    <source>
        <dbReference type="EMBL" id="PJA32516.1"/>
    </source>
</evidence>
<keyword evidence="1" id="KW-0472">Membrane</keyword>
<name>A0A2M7WRM3_9BACT</name>
<gene>
    <name evidence="2" type="ORF">CO185_02680</name>
</gene>
<comment type="caution">
    <text evidence="2">The sequence shown here is derived from an EMBL/GenBank/DDBJ whole genome shotgun (WGS) entry which is preliminary data.</text>
</comment>
<dbReference type="EMBL" id="PFXF01000032">
    <property type="protein sequence ID" value="PJA32516.1"/>
    <property type="molecule type" value="Genomic_DNA"/>
</dbReference>
<organism evidence="2 3">
    <name type="scientific">Candidatus Zambryskibacteria bacterium CG_4_9_14_3_um_filter_42_15</name>
    <dbReference type="NCBI Taxonomy" id="1975112"/>
    <lineage>
        <taxon>Bacteria</taxon>
        <taxon>Candidatus Zambryskiibacteriota</taxon>
    </lineage>
</organism>
<sequence length="93" mass="10560">MINSSIKKLFSPSSRKKVFLFFLLWFIGGAIGMFFHLILSVVIGISYKLGILDLSFYHFISNEKISNSLIVVFGLGFVIGQLPSFRNIRDQLI</sequence>
<proteinExistence type="predicted"/>
<feature type="transmembrane region" description="Helical" evidence="1">
    <location>
        <begin position="20"/>
        <end position="45"/>
    </location>
</feature>
<keyword evidence="1" id="KW-0812">Transmembrane</keyword>
<dbReference type="AlphaFoldDB" id="A0A2M7WRM3"/>
<evidence type="ECO:0000313" key="3">
    <source>
        <dbReference type="Proteomes" id="UP000230758"/>
    </source>
</evidence>
<accession>A0A2M7WRM3</accession>